<dbReference type="GO" id="GO:0015020">
    <property type="term" value="F:glucuronosyltransferase activity"/>
    <property type="evidence" value="ECO:0007669"/>
    <property type="project" value="Ensembl"/>
</dbReference>
<evidence type="ECO:0000256" key="13">
    <source>
        <dbReference type="ARBA" id="ARBA00023136"/>
    </source>
</evidence>
<evidence type="ECO:0000256" key="8">
    <source>
        <dbReference type="ARBA" id="ARBA00022692"/>
    </source>
</evidence>
<keyword evidence="13" id="KW-0472">Membrane</keyword>
<dbReference type="KEGG" id="nss:113425437"/>
<evidence type="ECO:0000256" key="19">
    <source>
        <dbReference type="ARBA" id="ARBA00033291"/>
    </source>
</evidence>
<evidence type="ECO:0000256" key="7">
    <source>
        <dbReference type="ARBA" id="ARBA00022679"/>
    </source>
</evidence>
<evidence type="ECO:0000313" key="21">
    <source>
        <dbReference type="Proteomes" id="UP000504612"/>
    </source>
</evidence>
<dbReference type="AlphaFoldDB" id="A0A6J1VRW8"/>
<evidence type="ECO:0000256" key="12">
    <source>
        <dbReference type="ARBA" id="ARBA00023034"/>
    </source>
</evidence>
<reference evidence="22" key="1">
    <citation type="submission" date="2025-08" db="UniProtKB">
        <authorList>
            <consortium name="RefSeq"/>
        </authorList>
    </citation>
    <scope>IDENTIFICATION</scope>
</reference>
<dbReference type="RefSeq" id="XP_026543373.1">
    <property type="nucleotide sequence ID" value="XM_026687588.1"/>
</dbReference>
<evidence type="ECO:0000256" key="10">
    <source>
        <dbReference type="ARBA" id="ARBA00022968"/>
    </source>
</evidence>
<gene>
    <name evidence="22" type="primary">B4GAT1</name>
</gene>
<evidence type="ECO:0000256" key="5">
    <source>
        <dbReference type="ARBA" id="ARBA00017962"/>
    </source>
</evidence>
<keyword evidence="7" id="KW-0808">Transferase</keyword>
<dbReference type="CTD" id="11041"/>
<evidence type="ECO:0000256" key="2">
    <source>
        <dbReference type="ARBA" id="ARBA00004323"/>
    </source>
</evidence>
<keyword evidence="9" id="KW-0479">Metal-binding</keyword>
<comment type="pathway">
    <text evidence="3">Protein modification; protein glycosylation.</text>
</comment>
<dbReference type="Pfam" id="PF13896">
    <property type="entry name" value="Glyco_transf_49"/>
    <property type="match status" value="1"/>
</dbReference>
<evidence type="ECO:0000256" key="20">
    <source>
        <dbReference type="ARBA" id="ARBA00047852"/>
    </source>
</evidence>
<dbReference type="GO" id="GO:0035269">
    <property type="term" value="P:protein O-linked glycosylation via mannose"/>
    <property type="evidence" value="ECO:0007669"/>
    <property type="project" value="Ensembl"/>
</dbReference>
<evidence type="ECO:0000256" key="1">
    <source>
        <dbReference type="ARBA" id="ARBA00001936"/>
    </source>
</evidence>
<keyword evidence="15" id="KW-0464">Manganese</keyword>
<dbReference type="InterPro" id="IPR043189">
    <property type="entry name" value="B4GAT1"/>
</dbReference>
<keyword evidence="10" id="KW-0735">Signal-anchor</keyword>
<comment type="subcellular location">
    <subcellularLocation>
        <location evidence="2">Golgi apparatus membrane</location>
        <topology evidence="2">Single-pass type II membrane protein</topology>
    </subcellularLocation>
</comment>
<comment type="similarity">
    <text evidence="4">Belongs to the glycosyltransferase 49 family.</text>
</comment>
<evidence type="ECO:0000256" key="9">
    <source>
        <dbReference type="ARBA" id="ARBA00022723"/>
    </source>
</evidence>
<dbReference type="Proteomes" id="UP000504612">
    <property type="component" value="Unplaced"/>
</dbReference>
<name>A0A6J1VRW8_9SAUR</name>
<evidence type="ECO:0000313" key="22">
    <source>
        <dbReference type="RefSeq" id="XP_026543373.1"/>
    </source>
</evidence>
<evidence type="ECO:0000256" key="16">
    <source>
        <dbReference type="ARBA" id="ARBA00030723"/>
    </source>
</evidence>
<dbReference type="GeneID" id="113425437"/>
<keyword evidence="12" id="KW-0333">Golgi apparatus</keyword>
<evidence type="ECO:0000256" key="17">
    <source>
        <dbReference type="ARBA" id="ARBA00032175"/>
    </source>
</evidence>
<evidence type="ECO:0000256" key="15">
    <source>
        <dbReference type="ARBA" id="ARBA00023211"/>
    </source>
</evidence>
<keyword evidence="21" id="KW-1185">Reference proteome</keyword>
<dbReference type="PANTHER" id="PTHR46420">
    <property type="entry name" value="BETA-1,4-GLUCURONYLTRANSFERASE 1"/>
    <property type="match status" value="1"/>
</dbReference>
<sequence length="414" mass="46809">MTCSCFQALILALGLVASLQLLYLALLSGWHGQEQRSRYAQLFQARHALPSHGHKQRLKPVLASGGTLDASGWYRIYRDMMRASWGGQDVVLVTHTSLGNLHHVQQLVERWQGPVSVALFAPGSDDVSQATAMVYALAVLCAPLRQWLRLHLVCPANEMASFPEQEQEEGEFARLQSCGDVFAKLAQLGASRRNYVMGVTNTSYPNNLLRNVAREAASGHWALVVDVDMVPSKGLREDFLALPKAAEEGTPRVFVVPAFEIRHTRRIPATKAELVQLYQVGEIRPFYEELCPRCQAPTNFSHWLNLPTRGTLRVAYEVVWRDPWEPFYVGAASVPPYDERFKQYGFNRISQACELHIAGYRFAILSNAFLVHKGFKVASEFHAQKDAENQHNKILFRQFKQELKSKYPDSPRRC</sequence>
<comment type="cofactor">
    <cofactor evidence="1">
        <name>Mn(2+)</name>
        <dbReference type="ChEBI" id="CHEBI:29035"/>
    </cofactor>
</comment>
<protein>
    <recommendedName>
        <fullName evidence="5">Beta-1,4-glucuronyltransferase 1</fullName>
    </recommendedName>
    <alternativeName>
        <fullName evidence="16">I-beta-1,3-N-acetylglucosaminyltransferase</fullName>
    </alternativeName>
    <alternativeName>
        <fullName evidence="19">N-acetyllactosaminide beta-1,3-N-acetylglucosaminyltransferase</fullName>
    </alternativeName>
    <alternativeName>
        <fullName evidence="17">Poly-N-acetyllactosamine extension enzyme</fullName>
    </alternativeName>
    <alternativeName>
        <fullName evidence="18">UDP-GlcNAc:betaGal beta-1,3-N-acetylglucosaminyltransferase 1</fullName>
    </alternativeName>
</protein>
<evidence type="ECO:0000256" key="11">
    <source>
        <dbReference type="ARBA" id="ARBA00022989"/>
    </source>
</evidence>
<keyword evidence="6" id="KW-0328">Glycosyltransferase</keyword>
<evidence type="ECO:0000256" key="14">
    <source>
        <dbReference type="ARBA" id="ARBA00023180"/>
    </source>
</evidence>
<dbReference type="GO" id="GO:0046872">
    <property type="term" value="F:metal ion binding"/>
    <property type="evidence" value="ECO:0007669"/>
    <property type="project" value="UniProtKB-KW"/>
</dbReference>
<accession>A0A6J1VRW8</accession>
<comment type="catalytic activity">
    <reaction evidence="20">
        <text>3-O-[beta-D-Xyl-(1-&gt;4)-Rib-ol-P-Rib-ol-P-3-beta-D-GalNAc-(1-&gt;3)-beta-D-GlcNAc-(1-&gt;4)-(O-6-P-alpha-D-Man)]-Thr-[protein] + UDP-alpha-D-glucuronate = 3-O-[beta-D-GlcA-(1-&gt;3)-beta-D-Xyl-(1-&gt;4)-Rib-ol-P-Rib-ol-P-3-beta-D-GalNAc-(1-&gt;3)-beta-D-GlcNAc-(1-&gt;4)-(O-6-P-alpha-D-Man)]-Thr-[protein] + UDP + H(+)</text>
        <dbReference type="Rhea" id="RHEA:46860"/>
        <dbReference type="Rhea" id="RHEA-COMP:15023"/>
        <dbReference type="Rhea" id="RHEA-COMP:17482"/>
        <dbReference type="ChEBI" id="CHEBI:15378"/>
        <dbReference type="ChEBI" id="CHEBI:58052"/>
        <dbReference type="ChEBI" id="CHEBI:58223"/>
        <dbReference type="ChEBI" id="CHEBI:142405"/>
        <dbReference type="ChEBI" id="CHEBI:177336"/>
    </reaction>
</comment>
<dbReference type="UniPathway" id="UPA00378"/>
<proteinExistence type="inferred from homology"/>
<keyword evidence="8" id="KW-0812">Transmembrane</keyword>
<evidence type="ECO:0000256" key="4">
    <source>
        <dbReference type="ARBA" id="ARBA00008539"/>
    </source>
</evidence>
<dbReference type="PANTHER" id="PTHR46420:SF1">
    <property type="entry name" value="BETA-1,4-GLUCURONYLTRANSFERASE 1"/>
    <property type="match status" value="1"/>
</dbReference>
<evidence type="ECO:0000256" key="6">
    <source>
        <dbReference type="ARBA" id="ARBA00022676"/>
    </source>
</evidence>
<organism evidence="21 22">
    <name type="scientific">Notechis scutatus</name>
    <name type="common">mainland tiger snake</name>
    <dbReference type="NCBI Taxonomy" id="8663"/>
    <lineage>
        <taxon>Eukaryota</taxon>
        <taxon>Metazoa</taxon>
        <taxon>Chordata</taxon>
        <taxon>Craniata</taxon>
        <taxon>Vertebrata</taxon>
        <taxon>Euteleostomi</taxon>
        <taxon>Lepidosauria</taxon>
        <taxon>Squamata</taxon>
        <taxon>Bifurcata</taxon>
        <taxon>Unidentata</taxon>
        <taxon>Episquamata</taxon>
        <taxon>Toxicofera</taxon>
        <taxon>Serpentes</taxon>
        <taxon>Colubroidea</taxon>
        <taxon>Elapidae</taxon>
        <taxon>Hydrophiinae</taxon>
        <taxon>Notechis</taxon>
    </lineage>
</organism>
<evidence type="ECO:0000256" key="18">
    <source>
        <dbReference type="ARBA" id="ARBA00032181"/>
    </source>
</evidence>
<dbReference type="GO" id="GO:0000139">
    <property type="term" value="C:Golgi membrane"/>
    <property type="evidence" value="ECO:0007669"/>
    <property type="project" value="UniProtKB-SubCell"/>
</dbReference>
<keyword evidence="11" id="KW-1133">Transmembrane helix</keyword>
<evidence type="ECO:0000256" key="3">
    <source>
        <dbReference type="ARBA" id="ARBA00004922"/>
    </source>
</evidence>
<keyword evidence="14" id="KW-0325">Glycoprotein</keyword>